<dbReference type="AlphaFoldDB" id="A0A8C6FAS7"/>
<name>A0A8C6FAS7_MONMO</name>
<dbReference type="GeneTree" id="ENSGT00940000172148"/>
<dbReference type="Ensembl" id="ENSMMNT00015025091.1">
    <property type="protein sequence ID" value="ENSMMNP00015022832.1"/>
    <property type="gene ID" value="ENSMMNG00015016779.1"/>
</dbReference>
<reference evidence="2" key="1">
    <citation type="submission" date="2025-08" db="UniProtKB">
        <authorList>
            <consortium name="Ensembl"/>
        </authorList>
    </citation>
    <scope>IDENTIFICATION</scope>
</reference>
<sequence>MVDTAPNGPQEAGAVQFITANKLATAMLLSRLFIVYCSLFCLFLGCMKCLDAKGSNSLPLLRPLG</sequence>
<keyword evidence="1" id="KW-0812">Transmembrane</keyword>
<dbReference type="Proteomes" id="UP000694561">
    <property type="component" value="Unplaced"/>
</dbReference>
<organism evidence="2 3">
    <name type="scientific">Monodon monoceros</name>
    <name type="common">Narwhal</name>
    <name type="synonym">Ceratodon monodon</name>
    <dbReference type="NCBI Taxonomy" id="40151"/>
    <lineage>
        <taxon>Eukaryota</taxon>
        <taxon>Metazoa</taxon>
        <taxon>Chordata</taxon>
        <taxon>Craniata</taxon>
        <taxon>Vertebrata</taxon>
        <taxon>Euteleostomi</taxon>
        <taxon>Mammalia</taxon>
        <taxon>Eutheria</taxon>
        <taxon>Laurasiatheria</taxon>
        <taxon>Artiodactyla</taxon>
        <taxon>Whippomorpha</taxon>
        <taxon>Cetacea</taxon>
        <taxon>Odontoceti</taxon>
        <taxon>Monodontidae</taxon>
        <taxon>Monodon</taxon>
    </lineage>
</organism>
<evidence type="ECO:0000313" key="2">
    <source>
        <dbReference type="Ensembl" id="ENSMMNP00015022832.1"/>
    </source>
</evidence>
<reference evidence="2" key="2">
    <citation type="submission" date="2025-09" db="UniProtKB">
        <authorList>
            <consortium name="Ensembl"/>
        </authorList>
    </citation>
    <scope>IDENTIFICATION</scope>
</reference>
<keyword evidence="1" id="KW-1133">Transmembrane helix</keyword>
<feature type="transmembrane region" description="Helical" evidence="1">
    <location>
        <begin position="28"/>
        <end position="47"/>
    </location>
</feature>
<keyword evidence="3" id="KW-1185">Reference proteome</keyword>
<evidence type="ECO:0000256" key="1">
    <source>
        <dbReference type="SAM" id="Phobius"/>
    </source>
</evidence>
<accession>A0A8C6FAS7</accession>
<keyword evidence="1" id="KW-0472">Membrane</keyword>
<proteinExistence type="predicted"/>
<evidence type="ECO:0000313" key="3">
    <source>
        <dbReference type="Proteomes" id="UP000694561"/>
    </source>
</evidence>
<protein>
    <submittedName>
        <fullName evidence="2">Uncharacterized protein</fullName>
    </submittedName>
</protein>